<dbReference type="Pfam" id="PF00883">
    <property type="entry name" value="Peptidase_M17"/>
    <property type="match status" value="1"/>
</dbReference>
<dbReference type="Pfam" id="PF21337">
    <property type="entry name" value="Peptidase_M17_N_1"/>
    <property type="match status" value="1"/>
</dbReference>
<dbReference type="EMBL" id="CP015124">
    <property type="protein sequence ID" value="ANP36685.1"/>
    <property type="molecule type" value="Genomic_DNA"/>
</dbReference>
<dbReference type="SUPFAM" id="SSF53187">
    <property type="entry name" value="Zn-dependent exopeptidases"/>
    <property type="match status" value="1"/>
</dbReference>
<dbReference type="SUPFAM" id="SSF52949">
    <property type="entry name" value="Macro domain-like"/>
    <property type="match status" value="1"/>
</dbReference>
<sequence length="467" mass="48669">MTPVFAAPCDNAIVLYVIDQASCETWLQTQPDQVAGWARAHGFKGAIGQVLLVPASDGTGPAMALAGYGNAAQRACQRFTLAAGAEKLPEGIYTLASGGDGGNAIPEAALEQECFGWLMTQYRFDRYKEAKAPGAALVAPEGVDAKAVESLVAAECLTRDLINTPAADMGPDQLQAAAEDLAREFGATAQVTLDQDLLEQNLPMIHAVGRAATARPRLIDLRWGDSGPRLTLVGKGVCFDTGGLNLKPGSSMGLMKKDMGGSATVLGLARMIMAAELPVQLRVLIPAVENAVSGNAFRPGDVLTSRKGLTVEINNTDAEGRLVLADALTLADEDTPDLLISMATLTGAARVAVGPDLAPFYASADADAAAIAGTAGQMADPVWRMPFHDPYETMIEPGIADLDNAPAGGFAGSITAALFLRRFAGSSRYMHFDIYGWTPSAAPARPKGGVGQGARAIFAALPEMLNL</sequence>
<dbReference type="GO" id="GO:0005737">
    <property type="term" value="C:cytoplasm"/>
    <property type="evidence" value="ECO:0007669"/>
    <property type="project" value="InterPro"/>
</dbReference>
<dbReference type="Proteomes" id="UP000092565">
    <property type="component" value="Chromosome"/>
</dbReference>
<evidence type="ECO:0000313" key="8">
    <source>
        <dbReference type="Proteomes" id="UP000092565"/>
    </source>
</evidence>
<proteinExistence type="inferred from homology"/>
<gene>
    <name evidence="7" type="ORF">JL2886_01777</name>
</gene>
<dbReference type="OrthoDB" id="9809354at2"/>
<keyword evidence="3" id="KW-0645">Protease</keyword>
<dbReference type="Gene3D" id="3.40.630.10">
    <property type="entry name" value="Zn peptidases"/>
    <property type="match status" value="1"/>
</dbReference>
<keyword evidence="8" id="KW-1185">Reference proteome</keyword>
<reference evidence="7 8" key="1">
    <citation type="submission" date="2016-04" db="EMBL/GenBank/DDBJ databases">
        <authorList>
            <person name="Evans L.H."/>
            <person name="Alamgir A."/>
            <person name="Owens N."/>
            <person name="Weber N.D."/>
            <person name="Virtaneva K."/>
            <person name="Barbian K."/>
            <person name="Babar A."/>
            <person name="Rosenke K."/>
        </authorList>
    </citation>
    <scope>NUCLEOTIDE SEQUENCE [LARGE SCALE GENOMIC DNA]</scope>
    <source>
        <strain evidence="7 8">JL2886</strain>
    </source>
</reference>
<dbReference type="PANTHER" id="PTHR11963:SF20">
    <property type="entry name" value="PEPTIDASE B"/>
    <property type="match status" value="1"/>
</dbReference>
<evidence type="ECO:0000313" key="7">
    <source>
        <dbReference type="EMBL" id="ANP36685.1"/>
    </source>
</evidence>
<keyword evidence="5" id="KW-0464">Manganese</keyword>
<evidence type="ECO:0000259" key="6">
    <source>
        <dbReference type="PROSITE" id="PS00631"/>
    </source>
</evidence>
<dbReference type="Gene3D" id="3.40.220.10">
    <property type="entry name" value="Leucine Aminopeptidase, subunit E, domain 1"/>
    <property type="match status" value="1"/>
</dbReference>
<name>A0A1B0ZR85_9RHOB</name>
<dbReference type="InterPro" id="IPR011356">
    <property type="entry name" value="Leucine_aapep/pepB"/>
</dbReference>
<dbReference type="CDD" id="cd00433">
    <property type="entry name" value="Peptidase_M17"/>
    <property type="match status" value="1"/>
</dbReference>
<dbReference type="GO" id="GO:0070006">
    <property type="term" value="F:metalloaminopeptidase activity"/>
    <property type="evidence" value="ECO:0007669"/>
    <property type="project" value="InterPro"/>
</dbReference>
<comment type="similarity">
    <text evidence="1">Belongs to the peptidase M17 family.</text>
</comment>
<dbReference type="RefSeq" id="WP_065271625.1">
    <property type="nucleotide sequence ID" value="NZ_CP015124.1"/>
</dbReference>
<protein>
    <submittedName>
        <fullName evidence="7">Cytochrome C oxidase subunit II</fullName>
    </submittedName>
</protein>
<dbReference type="PATRIC" id="fig|60890.4.peg.1735"/>
<evidence type="ECO:0000256" key="2">
    <source>
        <dbReference type="ARBA" id="ARBA00022438"/>
    </source>
</evidence>
<dbReference type="PANTHER" id="PTHR11963">
    <property type="entry name" value="LEUCINE AMINOPEPTIDASE-RELATED"/>
    <property type="match status" value="1"/>
</dbReference>
<accession>A0A1B0ZR85</accession>
<feature type="domain" description="Cytosol aminopeptidase" evidence="6">
    <location>
        <begin position="315"/>
        <end position="322"/>
    </location>
</feature>
<evidence type="ECO:0000256" key="5">
    <source>
        <dbReference type="ARBA" id="ARBA00023211"/>
    </source>
</evidence>
<evidence type="ECO:0000256" key="1">
    <source>
        <dbReference type="ARBA" id="ARBA00009528"/>
    </source>
</evidence>
<evidence type="ECO:0000256" key="4">
    <source>
        <dbReference type="ARBA" id="ARBA00022801"/>
    </source>
</evidence>
<dbReference type="PRINTS" id="PR00481">
    <property type="entry name" value="LAMNOPPTDASE"/>
</dbReference>
<dbReference type="InterPro" id="IPR043472">
    <property type="entry name" value="Macro_dom-like"/>
</dbReference>
<keyword evidence="4" id="KW-0378">Hydrolase</keyword>
<dbReference type="InterPro" id="IPR048816">
    <property type="entry name" value="Peptidase_M17_N_1"/>
</dbReference>
<dbReference type="InterPro" id="IPR000819">
    <property type="entry name" value="Peptidase_M17_C"/>
</dbReference>
<organism evidence="7 8">
    <name type="scientific">Phaeobacter gallaeciensis</name>
    <dbReference type="NCBI Taxonomy" id="60890"/>
    <lineage>
        <taxon>Bacteria</taxon>
        <taxon>Pseudomonadati</taxon>
        <taxon>Pseudomonadota</taxon>
        <taxon>Alphaproteobacteria</taxon>
        <taxon>Rhodobacterales</taxon>
        <taxon>Roseobacteraceae</taxon>
        <taxon>Phaeobacter</taxon>
    </lineage>
</organism>
<dbReference type="AlphaFoldDB" id="A0A1B0ZR85"/>
<evidence type="ECO:0000256" key="3">
    <source>
        <dbReference type="ARBA" id="ARBA00022670"/>
    </source>
</evidence>
<dbReference type="GO" id="GO:0030145">
    <property type="term" value="F:manganese ion binding"/>
    <property type="evidence" value="ECO:0007669"/>
    <property type="project" value="InterPro"/>
</dbReference>
<keyword evidence="2" id="KW-0031">Aminopeptidase</keyword>
<dbReference type="GO" id="GO:0006508">
    <property type="term" value="P:proteolysis"/>
    <property type="evidence" value="ECO:0007669"/>
    <property type="project" value="UniProtKB-KW"/>
</dbReference>
<dbReference type="PROSITE" id="PS00631">
    <property type="entry name" value="CYTOSOL_AP"/>
    <property type="match status" value="1"/>
</dbReference>